<dbReference type="GO" id="GO:0016787">
    <property type="term" value="F:hydrolase activity"/>
    <property type="evidence" value="ECO:0007669"/>
    <property type="project" value="UniProtKB-KW"/>
</dbReference>
<accession>A0AA35V797</accession>
<dbReference type="InterPro" id="IPR047187">
    <property type="entry name" value="SF1_C_Upf1"/>
</dbReference>
<evidence type="ECO:0000259" key="5">
    <source>
        <dbReference type="Pfam" id="PF13086"/>
    </source>
</evidence>
<sequence>MVRDIYKGQELIDVVFSWSLADVLNRNLYNGKVTEIPKTFSSVSDYTKSFFYPLLEEIHADLLSKILEVNRSPTAEIVSVKKSKGLLYTIMLKRHQGSYVPVVGDLITLTDVRPKSVDDLKKPNKSFLIAFVQDCILMKKSECQLLVLSSKPINQQEDEDTYSGNDVKHFAVHLTSLTTYIGISQALHANLKGDTLKMIESVLRVDYSVEVNCAECSVDTTRDMNLEKMREALKSFQLNSSQEAAVLSCIATRECSHQKTLRLIWGPPGTGKTNTIGWLLFMLLRMKCRTLTCAPTNIAVVGVTKRVLSLVKDSLLYGTYGLGDIVLFGGERMKIDDCKDLSNVFLEFRVKILADSLREWKDISEWMISFLEDPQEKYHLCSTEKQHVMPFQQFVVKEFSFYGNRLISCIESLYMHMPTSVISAEAAKQMNVLVHSLKVLEELMTQTVICEDLNRLYDSSTGVIVSLDRCIMSCLEILVYLRSTLCFPKFEKDYKIKKFCLANACLVFSTASSSINLSYGTKPLEFLVIDEAAQLKECESLIPLQLRGLKHVILVGDERQLPATVQSKISEEAGFGRSLFERLVSLGHKKHLLNVQYRMHPSISQFPNREFYDKQIFDGVNVKSNGYGKRFLQGSIYGSYSFINVSSGREEFDKSHSMRNIMEAAIVAEIISNLYKESVSRKQRVSVGCISPYKAQVNAILDKLGNKYMDSEDYFSVNVRSVDGFQGSEEDVIIISTVRCNGRGSVGFLSDHRRTNVALTRARYCLWILGNGSTLMNSGSIWKYIVVNAKDRGRFYNASEDKNLAQAAMFALVELRQFNNLFNKDSFLFNGVKWQVRFNDKFLETIAGFRDSICKEVVTLLVQLLSGWQKDGNHKVNIPGTCMHNLESYNVTQDLCLIWAVDFVVENSLCIQVIKIWDVLPATKIEQLAKILVEKVYGNYTVNMMNRCMEKHVDGKLMLPITWPMNSDSDISWSFKNHLDATRATSVWNSRYKRMKGT</sequence>
<dbReference type="CDD" id="cd18808">
    <property type="entry name" value="SF1_C_Upf1"/>
    <property type="match status" value="1"/>
</dbReference>
<reference evidence="7" key="1">
    <citation type="submission" date="2023-04" db="EMBL/GenBank/DDBJ databases">
        <authorList>
            <person name="Vijverberg K."/>
            <person name="Xiong W."/>
            <person name="Schranz E."/>
        </authorList>
    </citation>
    <scope>NUCLEOTIDE SEQUENCE</scope>
</reference>
<dbReference type="GO" id="GO:0005694">
    <property type="term" value="C:chromosome"/>
    <property type="evidence" value="ECO:0007669"/>
    <property type="project" value="UniProtKB-ARBA"/>
</dbReference>
<dbReference type="InterPro" id="IPR041677">
    <property type="entry name" value="DNA2/NAM7_AAA_11"/>
</dbReference>
<dbReference type="Gene3D" id="3.40.50.300">
    <property type="entry name" value="P-loop containing nucleotide triphosphate hydrolases"/>
    <property type="match status" value="2"/>
</dbReference>
<feature type="domain" description="DNA2/NAM7 helicase helicase" evidence="5">
    <location>
        <begin position="237"/>
        <end position="309"/>
    </location>
</feature>
<keyword evidence="8" id="KW-1185">Reference proteome</keyword>
<evidence type="ECO:0000259" key="6">
    <source>
        <dbReference type="Pfam" id="PF13087"/>
    </source>
</evidence>
<dbReference type="GO" id="GO:0004386">
    <property type="term" value="F:helicase activity"/>
    <property type="evidence" value="ECO:0007669"/>
    <property type="project" value="UniProtKB-KW"/>
</dbReference>
<evidence type="ECO:0000313" key="7">
    <source>
        <dbReference type="EMBL" id="CAI9272141.1"/>
    </source>
</evidence>
<dbReference type="InterPro" id="IPR041679">
    <property type="entry name" value="DNA2/NAM7-like_C"/>
</dbReference>
<keyword evidence="3" id="KW-0347">Helicase</keyword>
<dbReference type="InterPro" id="IPR045055">
    <property type="entry name" value="DNA2/NAM7-like"/>
</dbReference>
<dbReference type="InterPro" id="IPR027417">
    <property type="entry name" value="P-loop_NTPase"/>
</dbReference>
<keyword evidence="1" id="KW-0547">Nucleotide-binding</keyword>
<keyword evidence="4" id="KW-0067">ATP-binding</keyword>
<organism evidence="7 8">
    <name type="scientific">Lactuca saligna</name>
    <name type="common">Willowleaf lettuce</name>
    <dbReference type="NCBI Taxonomy" id="75948"/>
    <lineage>
        <taxon>Eukaryota</taxon>
        <taxon>Viridiplantae</taxon>
        <taxon>Streptophyta</taxon>
        <taxon>Embryophyta</taxon>
        <taxon>Tracheophyta</taxon>
        <taxon>Spermatophyta</taxon>
        <taxon>Magnoliopsida</taxon>
        <taxon>eudicotyledons</taxon>
        <taxon>Gunneridae</taxon>
        <taxon>Pentapetalae</taxon>
        <taxon>asterids</taxon>
        <taxon>campanulids</taxon>
        <taxon>Asterales</taxon>
        <taxon>Asteraceae</taxon>
        <taxon>Cichorioideae</taxon>
        <taxon>Cichorieae</taxon>
        <taxon>Lactucinae</taxon>
        <taxon>Lactuca</taxon>
    </lineage>
</organism>
<dbReference type="AlphaFoldDB" id="A0AA35V797"/>
<dbReference type="Pfam" id="PF13087">
    <property type="entry name" value="AAA_12"/>
    <property type="match status" value="1"/>
</dbReference>
<dbReference type="GO" id="GO:0005524">
    <property type="term" value="F:ATP binding"/>
    <property type="evidence" value="ECO:0007669"/>
    <property type="project" value="UniProtKB-KW"/>
</dbReference>
<dbReference type="EMBL" id="OX465078">
    <property type="protein sequence ID" value="CAI9272141.1"/>
    <property type="molecule type" value="Genomic_DNA"/>
</dbReference>
<dbReference type="SUPFAM" id="SSF52540">
    <property type="entry name" value="P-loop containing nucleoside triphosphate hydrolases"/>
    <property type="match status" value="1"/>
</dbReference>
<dbReference type="Proteomes" id="UP001177003">
    <property type="component" value="Chromosome 2"/>
</dbReference>
<dbReference type="PANTHER" id="PTHR10887">
    <property type="entry name" value="DNA2/NAM7 HELICASE FAMILY"/>
    <property type="match status" value="1"/>
</dbReference>
<gene>
    <name evidence="7" type="ORF">LSALG_LOCUS12383</name>
</gene>
<dbReference type="Pfam" id="PF13086">
    <property type="entry name" value="AAA_11"/>
    <property type="match status" value="2"/>
</dbReference>
<protein>
    <submittedName>
        <fullName evidence="7">Uncharacterized protein</fullName>
    </submittedName>
</protein>
<dbReference type="PANTHER" id="PTHR10887:SF522">
    <property type="entry name" value="P-LOOP CONTAINING NUCLEOSIDE TRIPHOSPHATE HYDROLASES SUPERFAMILY PROTEIN"/>
    <property type="match status" value="1"/>
</dbReference>
<name>A0AA35V797_LACSI</name>
<evidence type="ECO:0000256" key="2">
    <source>
        <dbReference type="ARBA" id="ARBA00022801"/>
    </source>
</evidence>
<keyword evidence="2" id="KW-0378">Hydrolase</keyword>
<feature type="domain" description="DNA2/NAM7 helicase-like C-terminal" evidence="6">
    <location>
        <begin position="576"/>
        <end position="771"/>
    </location>
</feature>
<evidence type="ECO:0000313" key="8">
    <source>
        <dbReference type="Proteomes" id="UP001177003"/>
    </source>
</evidence>
<proteinExistence type="predicted"/>
<evidence type="ECO:0000256" key="4">
    <source>
        <dbReference type="ARBA" id="ARBA00022840"/>
    </source>
</evidence>
<dbReference type="FunFam" id="3.40.50.300:FF:000326">
    <property type="entry name" value="P-loop containing nucleoside triphosphate hydrolase"/>
    <property type="match status" value="1"/>
</dbReference>
<feature type="domain" description="DNA2/NAM7 helicase helicase" evidence="5">
    <location>
        <begin position="494"/>
        <end position="568"/>
    </location>
</feature>
<evidence type="ECO:0000256" key="3">
    <source>
        <dbReference type="ARBA" id="ARBA00022806"/>
    </source>
</evidence>
<evidence type="ECO:0000256" key="1">
    <source>
        <dbReference type="ARBA" id="ARBA00022741"/>
    </source>
</evidence>